<dbReference type="Pfam" id="PF00437">
    <property type="entry name" value="T2SSE"/>
    <property type="match status" value="1"/>
</dbReference>
<dbReference type="AlphaFoldDB" id="A0A9D8KEK4"/>
<dbReference type="InterPro" id="IPR050921">
    <property type="entry name" value="T4SS_GSP_E_ATPase"/>
</dbReference>
<reference evidence="4" key="1">
    <citation type="journal article" date="2021" name="Environ. Microbiol.">
        <title>Genomic characterization of three novel Desulfobacterota classes expand the metabolic and phylogenetic diversity of the phylum.</title>
        <authorList>
            <person name="Murphy C.L."/>
            <person name="Biggerstaff J."/>
            <person name="Eichhorn A."/>
            <person name="Ewing E."/>
            <person name="Shahan R."/>
            <person name="Soriano D."/>
            <person name="Stewart S."/>
            <person name="VanMol K."/>
            <person name="Walker R."/>
            <person name="Walters P."/>
            <person name="Elshahed M.S."/>
            <person name="Youssef N.H."/>
        </authorList>
    </citation>
    <scope>NUCLEOTIDE SEQUENCE</scope>
    <source>
        <strain evidence="4">Zod_Metabat.24</strain>
    </source>
</reference>
<organism evidence="4 5">
    <name type="scientific">Candidatus Zymogenus saltonus</name>
    <dbReference type="NCBI Taxonomy" id="2844893"/>
    <lineage>
        <taxon>Bacteria</taxon>
        <taxon>Deltaproteobacteria</taxon>
        <taxon>Candidatus Zymogenia</taxon>
        <taxon>Candidatus Zymogeniales</taxon>
        <taxon>Candidatus Zymogenaceae</taxon>
        <taxon>Candidatus Zymogenus</taxon>
    </lineage>
</organism>
<feature type="region of interest" description="Disordered" evidence="2">
    <location>
        <begin position="343"/>
        <end position="380"/>
    </location>
</feature>
<dbReference type="Gene3D" id="3.40.50.300">
    <property type="entry name" value="P-loop containing nucleotide triphosphate hydrolases"/>
    <property type="match status" value="1"/>
</dbReference>
<dbReference type="NCBIfam" id="TIGR01420">
    <property type="entry name" value="pilT_fam"/>
    <property type="match status" value="1"/>
</dbReference>
<evidence type="ECO:0000259" key="3">
    <source>
        <dbReference type="PROSITE" id="PS00662"/>
    </source>
</evidence>
<dbReference type="InterPro" id="IPR003593">
    <property type="entry name" value="AAA+_ATPase"/>
</dbReference>
<reference evidence="4" key="2">
    <citation type="submission" date="2021-01" db="EMBL/GenBank/DDBJ databases">
        <authorList>
            <person name="Hahn C.R."/>
            <person name="Youssef N.H."/>
            <person name="Elshahed M."/>
        </authorList>
    </citation>
    <scope>NUCLEOTIDE SEQUENCE</scope>
    <source>
        <strain evidence="4">Zod_Metabat.24</strain>
    </source>
</reference>
<dbReference type="InterPro" id="IPR001482">
    <property type="entry name" value="T2SS/T4SS_dom"/>
</dbReference>
<evidence type="ECO:0000256" key="2">
    <source>
        <dbReference type="SAM" id="MobiDB-lite"/>
    </source>
</evidence>
<name>A0A9D8KEK4_9DELT</name>
<evidence type="ECO:0000313" key="4">
    <source>
        <dbReference type="EMBL" id="MBN1572713.1"/>
    </source>
</evidence>
<gene>
    <name evidence="4" type="ORF">JW984_05885</name>
</gene>
<evidence type="ECO:0000313" key="5">
    <source>
        <dbReference type="Proteomes" id="UP000809273"/>
    </source>
</evidence>
<dbReference type="GO" id="GO:0016887">
    <property type="term" value="F:ATP hydrolysis activity"/>
    <property type="evidence" value="ECO:0007669"/>
    <property type="project" value="InterPro"/>
</dbReference>
<comment type="caution">
    <text evidence="4">The sequence shown here is derived from an EMBL/GenBank/DDBJ whole genome shotgun (WGS) entry which is preliminary data.</text>
</comment>
<feature type="compositionally biased region" description="Low complexity" evidence="2">
    <location>
        <begin position="354"/>
        <end position="373"/>
    </location>
</feature>
<sequence>MASLHQLLKIMVEKGATDLHITTGTPPQIRIDGRLVPLSMDPLTGTDTKNLCYSILTDAQKHKFEENNELDLSFGVKGLSRFRANVFIQRGAMAAAFRIIPYKFMSFQELGLPPVVEELARKPRGLILVTGPTGSGKSTTLASMINKINEERHEHIITIEDPIEYLHPHKGCIVNQREVGADTEGFKTALKYILRQDPDIVLIGEMRDLETIEAALTTAETGHLVFATLHTNSAVQTINRIIDVFPPYQQSQVRAQISFVLEGVLSQQLIPRAGGKGRVLGIEVMVPNAAIRNLVREDKIHQIYSIMQVGQAKFGMQTMNQSLYTLYTKGMLTLDVAMGRSSDPEELRNMLSRGTTATTKTGQPQAQAQAQTQRGGGMPQ</sequence>
<dbReference type="PANTHER" id="PTHR30486">
    <property type="entry name" value="TWITCHING MOTILITY PROTEIN PILT"/>
    <property type="match status" value="1"/>
</dbReference>
<dbReference type="PROSITE" id="PS00662">
    <property type="entry name" value="T2SP_E"/>
    <property type="match status" value="1"/>
</dbReference>
<dbReference type="EMBL" id="JAFGIX010000027">
    <property type="protein sequence ID" value="MBN1572713.1"/>
    <property type="molecule type" value="Genomic_DNA"/>
</dbReference>
<dbReference type="Gene3D" id="3.30.450.90">
    <property type="match status" value="1"/>
</dbReference>
<protein>
    <submittedName>
        <fullName evidence="4">Type IV pilus twitching motility protein PilT</fullName>
    </submittedName>
</protein>
<dbReference type="InterPro" id="IPR027417">
    <property type="entry name" value="P-loop_NTPase"/>
</dbReference>
<dbReference type="SUPFAM" id="SSF52540">
    <property type="entry name" value="P-loop containing nucleoside triphosphate hydrolases"/>
    <property type="match status" value="1"/>
</dbReference>
<accession>A0A9D8KEK4</accession>
<dbReference type="CDD" id="cd01131">
    <property type="entry name" value="PilT"/>
    <property type="match status" value="1"/>
</dbReference>
<dbReference type="GO" id="GO:0005524">
    <property type="term" value="F:ATP binding"/>
    <property type="evidence" value="ECO:0007669"/>
    <property type="project" value="InterPro"/>
</dbReference>
<proteinExistence type="inferred from homology"/>
<dbReference type="InterPro" id="IPR006321">
    <property type="entry name" value="PilT/PilU"/>
</dbReference>
<feature type="domain" description="Bacterial type II secretion system protein E" evidence="3">
    <location>
        <begin position="194"/>
        <end position="208"/>
    </location>
</feature>
<dbReference type="PANTHER" id="PTHR30486:SF16">
    <property type="entry name" value="TWITCHING MOTILITY PROTEIN PILT"/>
    <property type="match status" value="1"/>
</dbReference>
<evidence type="ECO:0000256" key="1">
    <source>
        <dbReference type="ARBA" id="ARBA00006611"/>
    </source>
</evidence>
<dbReference type="SMART" id="SM00382">
    <property type="entry name" value="AAA"/>
    <property type="match status" value="1"/>
</dbReference>
<comment type="similarity">
    <text evidence="1">Belongs to the GSP E family.</text>
</comment>
<dbReference type="Proteomes" id="UP000809273">
    <property type="component" value="Unassembled WGS sequence"/>
</dbReference>